<dbReference type="PANTHER" id="PTHR34544:SF3">
    <property type="entry name" value="OS07G0155200 PROTEIN"/>
    <property type="match status" value="1"/>
</dbReference>
<proteinExistence type="inferred from homology"/>
<feature type="compositionally biased region" description="Polar residues" evidence="2">
    <location>
        <begin position="102"/>
        <end position="111"/>
    </location>
</feature>
<feature type="compositionally biased region" description="Polar residues" evidence="2">
    <location>
        <begin position="124"/>
        <end position="138"/>
    </location>
</feature>
<feature type="coiled-coil region" evidence="1">
    <location>
        <begin position="6"/>
        <end position="33"/>
    </location>
</feature>
<comment type="caution">
    <text evidence="4">The sequence shown here is derived from an EMBL/GenBank/DDBJ whole genome shotgun (WGS) entry which is preliminary data.</text>
</comment>
<dbReference type="GO" id="GO:0042274">
    <property type="term" value="P:ribosomal small subunit biogenesis"/>
    <property type="evidence" value="ECO:0007669"/>
    <property type="project" value="InterPro"/>
</dbReference>
<sequence>MEGFEANSVMLRLRHLRENLEELDREFGRLSVNAQVAGQVQRADLDIVQTTIRSSLVALTALWNALQEPIRKASPSVVTRELREHDPKHAFRVQGSRPVAADSSTACTRPSSDSDETATIEPQGVQTPDDSSQPSTSGVYQRMWEKLVSRKAPETAGKGSHPAFHFIKLQRPDMVAFNKIKVATGEAPLVSAISEDDISTRRAWGLWVCLTEMDKVKYPFKIFSNKLNGSFLLNSMTGKSTEFAESMFERKRMLIWENKLPATEATRMKACNMLHVGQWHNHEPSTCEPSAAVVWLEEVRKTEDLEYPGARRSNQEIAPAQLQRDRRPGNMTTSNAGRIYCHCRFKYRGLRKISFSSTPFSYIHDPPLPTSQKQGLLYDILVSFKTRRCISLEPTCYFASFAPARRFHATSSLGEDTRQDSVDALDDSNGEVEPIDSWEEEDEAEPEVGDGGDGGGVVLQNCPWGERALSIAQDVLLEFGEEMKLFAFKTSPRGYGCPSMEEIESFSRQYKKKLDEIGARGEIPDDLALEVSSPGADRLLRVPDDLLRFRDMPMVVSYLQGSDSRCSERNGVYFLDTIEKESRCCVWMLADVRENRDPSAKGRPLSRKQKDCRLKLPYDMIKRVTLYISY</sequence>
<feature type="domain" description="DUF7912" evidence="3">
    <location>
        <begin position="539"/>
        <end position="627"/>
    </location>
</feature>
<dbReference type="AlphaFoldDB" id="A0AAW2S183"/>
<dbReference type="HAMAP" id="MF_01077">
    <property type="entry name" value="RimP"/>
    <property type="match status" value="1"/>
</dbReference>
<organism evidence="4">
    <name type="scientific">Sesamum radiatum</name>
    <name type="common">Black benniseed</name>
    <dbReference type="NCBI Taxonomy" id="300843"/>
    <lineage>
        <taxon>Eukaryota</taxon>
        <taxon>Viridiplantae</taxon>
        <taxon>Streptophyta</taxon>
        <taxon>Embryophyta</taxon>
        <taxon>Tracheophyta</taxon>
        <taxon>Spermatophyta</taxon>
        <taxon>Magnoliopsida</taxon>
        <taxon>eudicotyledons</taxon>
        <taxon>Gunneridae</taxon>
        <taxon>Pentapetalae</taxon>
        <taxon>asterids</taxon>
        <taxon>lamiids</taxon>
        <taxon>Lamiales</taxon>
        <taxon>Pedaliaceae</taxon>
        <taxon>Sesamum</taxon>
    </lineage>
</organism>
<accession>A0AAW2S183</accession>
<feature type="compositionally biased region" description="Acidic residues" evidence="2">
    <location>
        <begin position="423"/>
        <end position="450"/>
    </location>
</feature>
<dbReference type="PANTHER" id="PTHR34544">
    <property type="entry name" value="OSJNBA0006B20.18 PROTEIN"/>
    <property type="match status" value="1"/>
</dbReference>
<feature type="region of interest" description="Disordered" evidence="2">
    <location>
        <begin position="412"/>
        <end position="455"/>
    </location>
</feature>
<evidence type="ECO:0000259" key="3">
    <source>
        <dbReference type="Pfam" id="PF25498"/>
    </source>
</evidence>
<keyword evidence="1" id="KW-0175">Coiled coil</keyword>
<evidence type="ECO:0000256" key="2">
    <source>
        <dbReference type="SAM" id="MobiDB-lite"/>
    </source>
</evidence>
<feature type="region of interest" description="Disordered" evidence="2">
    <location>
        <begin position="94"/>
        <end position="138"/>
    </location>
</feature>
<dbReference type="InterPro" id="IPR057234">
    <property type="entry name" value="DUF7912"/>
</dbReference>
<dbReference type="Pfam" id="PF25498">
    <property type="entry name" value="DUF7912"/>
    <property type="match status" value="1"/>
</dbReference>
<reference evidence="4" key="1">
    <citation type="submission" date="2020-06" db="EMBL/GenBank/DDBJ databases">
        <authorList>
            <person name="Li T."/>
            <person name="Hu X."/>
            <person name="Zhang T."/>
            <person name="Song X."/>
            <person name="Zhang H."/>
            <person name="Dai N."/>
            <person name="Sheng W."/>
            <person name="Hou X."/>
            <person name="Wei L."/>
        </authorList>
    </citation>
    <scope>NUCLEOTIDE SEQUENCE</scope>
    <source>
        <strain evidence="4">G02</strain>
        <tissue evidence="4">Leaf</tissue>
    </source>
</reference>
<evidence type="ECO:0000256" key="1">
    <source>
        <dbReference type="SAM" id="Coils"/>
    </source>
</evidence>
<reference evidence="4" key="2">
    <citation type="journal article" date="2024" name="Plant">
        <title>Genomic evolution and insights into agronomic trait innovations of Sesamum species.</title>
        <authorList>
            <person name="Miao H."/>
            <person name="Wang L."/>
            <person name="Qu L."/>
            <person name="Liu H."/>
            <person name="Sun Y."/>
            <person name="Le M."/>
            <person name="Wang Q."/>
            <person name="Wei S."/>
            <person name="Zheng Y."/>
            <person name="Lin W."/>
            <person name="Duan Y."/>
            <person name="Cao H."/>
            <person name="Xiong S."/>
            <person name="Wang X."/>
            <person name="Wei L."/>
            <person name="Li C."/>
            <person name="Ma Q."/>
            <person name="Ju M."/>
            <person name="Zhao R."/>
            <person name="Li G."/>
            <person name="Mu C."/>
            <person name="Tian Q."/>
            <person name="Mei H."/>
            <person name="Zhang T."/>
            <person name="Gao T."/>
            <person name="Zhang H."/>
        </authorList>
    </citation>
    <scope>NUCLEOTIDE SEQUENCE</scope>
    <source>
        <strain evidence="4">G02</strain>
    </source>
</reference>
<name>A0AAW2S183_SESRA</name>
<protein>
    <recommendedName>
        <fullName evidence="3">DUF7912 domain-containing protein</fullName>
    </recommendedName>
</protein>
<dbReference type="InterPro" id="IPR003728">
    <property type="entry name" value="Ribosome_maturation_RimP"/>
</dbReference>
<gene>
    <name evidence="4" type="ORF">Sradi_3005500</name>
</gene>
<evidence type="ECO:0000313" key="4">
    <source>
        <dbReference type="EMBL" id="KAL0386112.1"/>
    </source>
</evidence>
<dbReference type="EMBL" id="JACGWJ010000012">
    <property type="protein sequence ID" value="KAL0386112.1"/>
    <property type="molecule type" value="Genomic_DNA"/>
</dbReference>